<feature type="compositionally biased region" description="Acidic residues" evidence="1">
    <location>
        <begin position="275"/>
        <end position="284"/>
    </location>
</feature>
<dbReference type="Proteomes" id="UP001501867">
    <property type="component" value="Unassembled WGS sequence"/>
</dbReference>
<accession>A0ABN0VCM2</accession>
<name>A0ABN0VCM2_9ACTN</name>
<proteinExistence type="predicted"/>
<comment type="caution">
    <text evidence="2">The sequence shown here is derived from an EMBL/GenBank/DDBJ whole genome shotgun (WGS) entry which is preliminary data.</text>
</comment>
<feature type="region of interest" description="Disordered" evidence="1">
    <location>
        <begin position="271"/>
        <end position="291"/>
    </location>
</feature>
<dbReference type="EMBL" id="BAAABV010000015">
    <property type="protein sequence ID" value="GAA0286824.1"/>
    <property type="molecule type" value="Genomic_DNA"/>
</dbReference>
<evidence type="ECO:0000313" key="3">
    <source>
        <dbReference type="Proteomes" id="UP001501867"/>
    </source>
</evidence>
<evidence type="ECO:0000256" key="1">
    <source>
        <dbReference type="SAM" id="MobiDB-lite"/>
    </source>
</evidence>
<feature type="compositionally biased region" description="Acidic residues" evidence="1">
    <location>
        <begin position="521"/>
        <end position="534"/>
    </location>
</feature>
<sequence>MGQIQGESSARIQEILRERGLTGWTEVVGKGGERLAYRAQRAIRGRYDRMTTFYYVITLDGRYLDKGFKSTGAVTTWVRANSADLSPIEDTPVAVEPEFTLPGDYTMSAIQRDADASGFSMTVWATGATAPGESRWTWASSYDMHAVPEDAIGEPVMTVLARTYLPSTVAHTEAQPEPCPAVPAAVQVVLDKTFGVGLRLVCECAGCLAVKLAPVCNPATGVAYRMLAAVAPNVIEGMLAELGYVLAGELRGTIVLLSSGNKTAWQAPVVPVDGGGEEGPEPEGEPGPAGPEHVTTVTELDGHFIPSCSCGWEQDNGGFDREDFAQMRAAHHRQEPHFDADHATEHHPQTRDIDGTTFTAKWERHQYVIRWGATALMVGKTAGLAFRRLATGLREDPEQFARLMNTRTPKKTTKQAEESNGMGRGSMAPRKIVKAKVGDILFATDSFPTTVQLMGHFYTVNLLAGSYTITHNETRETLRFTGTDKKNICRTGGTYFPTRPEMKKAVLADAVARGERQPEPVVEEQSEPVAEEPTAEEKQARRERPWEFPIDARGRELRVGDLVTQAYPEIVTAYRIERLVKNGAMSVDAVAVDGDGDGKARLREHCGSVVRVTEEQMAALPTAYQVEANGHRGWVRPSNPVIKPGLIRATCVCMSHMEISEEGHSRKAAYFMTTEEAEAAWHRHAAAEPFVEDDQGDEEEWNAEVAPEITPGYAVQPVSPQGEKTDGTEGMWWATCNGGREGCYEFGHIVTPDSDTSFRETEKTARALGEWHLGGQQGPAPTDRFPGQSEASRVVWASFSYEFVYRAECTVCGCEAEHVFKGGKGTAKTAAAKRRAVRDAAVAWTAEHAEEHQPEDGAAELEPVAVFIVSARSNPTRRRVLWGMTRADAMKLCSDDRTASKHYMLCWTASEHLGVLGEDWEWAKDRGTTNAVIAELGVTVLDRAVLEQAAADTKKNLTPAAGSPVEDFAPADTEEISAWSYENERNPRQGCGSFPKPCDHSWPCGRDAVAWSKAQARERMERAAATPGAQLAEGESVTYAGASDDGYGHHFERMAYDWEISEGRFRTTGNDLGDKHRHHGEQPKGDNGWTTSVRCLHETCKGKVFKSVICDAEALLAMRAHGRKKHPAPVAAAEVETDEQRTARYVLELKAKDVLPRLGWSESMAQFVEWAAAGDLYRDGKRFKLTRGRPVRADRVRLLAGAGFLSLPKEEDGQVTVTADGAVALSYAKAWPAGLLTNAQADEAVKAAQRREANGKGKRWSRNCLSVLPMGETQKLAEAAWWDAVDPQGKTKPLAERYRAQTAPANMAPAPAGGEPMPGDVVSVGGRRGTVRSVDPLKRVPTVLVVWEDGNGTKHVPTADLDATTAPKVTVLGTGGGIIVTPADTFVPVTDAARQAAEEEAECWAQLAEERERRERCPKCRCRELVGTRCQGCGHELLDHPQVVGLAVPGRPGRPAEFPPAPTCEALDAYVVPAVPALTICETLFTLTVPQTYARHEKQAARDLAHRTTAEQRRAVWKLAGEAKQAQRRTKREQAQPDAPAINNGERIEPMNPGWGQAWWLFRDQYGYGFEAQERGGRWYGMERHDEWETATGASIPGDLVSMGRGGYDSAADLLDACRALGQEKAVQDAGGRMVRRVLADYDTPVPLVICTADTTPAMPEPAAVRDWFAPVVPPVPAAQDDDGPDYAAISAANRADRAQPDDGPALDWVELSAELADLRADLEPVKTWEEVRAELDALHVLADEGRSDLGAAALPKATWADVERELAELRQDVSAPAAPPVMRTIIPARLARESMTLAASAALVTVAAASVADTGRVLIGA</sequence>
<evidence type="ECO:0000313" key="2">
    <source>
        <dbReference type="EMBL" id="GAA0286824.1"/>
    </source>
</evidence>
<dbReference type="RefSeq" id="WP_344157605.1">
    <property type="nucleotide sequence ID" value="NZ_BAAABV010000015.1"/>
</dbReference>
<reference evidence="2 3" key="1">
    <citation type="journal article" date="2019" name="Int. J. Syst. Evol. Microbiol.">
        <title>The Global Catalogue of Microorganisms (GCM) 10K type strain sequencing project: providing services to taxonomists for standard genome sequencing and annotation.</title>
        <authorList>
            <consortium name="The Broad Institute Genomics Platform"/>
            <consortium name="The Broad Institute Genome Sequencing Center for Infectious Disease"/>
            <person name="Wu L."/>
            <person name="Ma J."/>
        </authorList>
    </citation>
    <scope>NUCLEOTIDE SEQUENCE [LARGE SCALE GENOMIC DNA]</scope>
    <source>
        <strain evidence="2 3">JCM 4505</strain>
    </source>
</reference>
<protein>
    <submittedName>
        <fullName evidence="2">Uncharacterized protein</fullName>
    </submittedName>
</protein>
<organism evidence="2 3">
    <name type="scientific">Streptomyces polychromogenes</name>
    <dbReference type="NCBI Taxonomy" id="67342"/>
    <lineage>
        <taxon>Bacteria</taxon>
        <taxon>Bacillati</taxon>
        <taxon>Actinomycetota</taxon>
        <taxon>Actinomycetes</taxon>
        <taxon>Kitasatosporales</taxon>
        <taxon>Streptomycetaceae</taxon>
        <taxon>Streptomyces</taxon>
    </lineage>
</organism>
<keyword evidence="3" id="KW-1185">Reference proteome</keyword>
<feature type="region of interest" description="Disordered" evidence="1">
    <location>
        <begin position="1522"/>
        <end position="1548"/>
    </location>
</feature>
<gene>
    <name evidence="2" type="ORF">GCM10010302_26430</name>
</gene>
<feature type="compositionally biased region" description="Basic and acidic residues" evidence="1">
    <location>
        <begin position="535"/>
        <end position="545"/>
    </location>
</feature>
<feature type="region of interest" description="Disordered" evidence="1">
    <location>
        <begin position="512"/>
        <end position="545"/>
    </location>
</feature>